<keyword evidence="3" id="KW-0653">Protein transport</keyword>
<evidence type="ECO:0000256" key="4">
    <source>
        <dbReference type="ARBA" id="ARBA00023136"/>
    </source>
</evidence>
<dbReference type="EMBL" id="CAJVPI010002262">
    <property type="protein sequence ID" value="CAG8639571.1"/>
    <property type="molecule type" value="Genomic_DNA"/>
</dbReference>
<keyword evidence="7" id="KW-1185">Reference proteome</keyword>
<evidence type="ECO:0000313" key="6">
    <source>
        <dbReference type="EMBL" id="CAG8639571.1"/>
    </source>
</evidence>
<dbReference type="GO" id="GO:0015031">
    <property type="term" value="P:protein transport"/>
    <property type="evidence" value="ECO:0007669"/>
    <property type="project" value="UniProtKB-KW"/>
</dbReference>
<protein>
    <submittedName>
        <fullName evidence="6">1425_t:CDS:1</fullName>
    </submittedName>
</protein>
<dbReference type="InterPro" id="IPR026739">
    <property type="entry name" value="AP_beta"/>
</dbReference>
<evidence type="ECO:0000313" key="7">
    <source>
        <dbReference type="Proteomes" id="UP000789739"/>
    </source>
</evidence>
<gene>
    <name evidence="6" type="ORF">PBRASI_LOCUS9696</name>
</gene>
<dbReference type="OrthoDB" id="10254310at2759"/>
<dbReference type="PANTHER" id="PTHR11134">
    <property type="entry name" value="ADAPTOR COMPLEX SUBUNIT BETA FAMILY MEMBER"/>
    <property type="match status" value="1"/>
</dbReference>
<evidence type="ECO:0000256" key="5">
    <source>
        <dbReference type="SAM" id="Phobius"/>
    </source>
</evidence>
<evidence type="ECO:0000256" key="1">
    <source>
        <dbReference type="ARBA" id="ARBA00004308"/>
    </source>
</evidence>
<evidence type="ECO:0000256" key="2">
    <source>
        <dbReference type="ARBA" id="ARBA00022448"/>
    </source>
</evidence>
<dbReference type="GO" id="GO:0012505">
    <property type="term" value="C:endomembrane system"/>
    <property type="evidence" value="ECO:0007669"/>
    <property type="project" value="UniProtKB-SubCell"/>
</dbReference>
<reference evidence="6" key="1">
    <citation type="submission" date="2021-06" db="EMBL/GenBank/DDBJ databases">
        <authorList>
            <person name="Kallberg Y."/>
            <person name="Tangrot J."/>
            <person name="Rosling A."/>
        </authorList>
    </citation>
    <scope>NUCLEOTIDE SEQUENCE</scope>
    <source>
        <strain evidence="6">BR232B</strain>
    </source>
</reference>
<evidence type="ECO:0000256" key="3">
    <source>
        <dbReference type="ARBA" id="ARBA00022927"/>
    </source>
</evidence>
<feature type="non-terminal residue" evidence="6">
    <location>
        <position position="267"/>
    </location>
</feature>
<dbReference type="GO" id="GO:0016192">
    <property type="term" value="P:vesicle-mediated transport"/>
    <property type="evidence" value="ECO:0007669"/>
    <property type="project" value="InterPro"/>
</dbReference>
<comment type="caution">
    <text evidence="6">The sequence shown here is derived from an EMBL/GenBank/DDBJ whole genome shotgun (WGS) entry which is preliminary data.</text>
</comment>
<keyword evidence="5" id="KW-0812">Transmembrane</keyword>
<sequence length="267" mass="28902">MALRVMSGIRVPTIGPILLRNAIPKCYSLDPSQKGALVKIITTMLNDKSTYTIGSVIMAFNEIAVIGLLIDMQGKLLLFNVDLALYGIISKVELNHGQNANPNPQGIKPSIKKKSKAFYSDESSEIHPRHLLTSFVLWNTACQTILLSCTQQETYKMGKSLVKTTPLLSGDTIRCSQEDYDDSDSAAGICESPNKGFATSAIQAIGRCAIRMNGRDGRELSKQIDEGGDLILARPRVDGSIINHAHDACSPNSTGSSAAMMPYQALE</sequence>
<dbReference type="Proteomes" id="UP000789739">
    <property type="component" value="Unassembled WGS sequence"/>
</dbReference>
<proteinExistence type="predicted"/>
<feature type="transmembrane region" description="Helical" evidence="5">
    <location>
        <begin position="51"/>
        <end position="70"/>
    </location>
</feature>
<comment type="subcellular location">
    <subcellularLocation>
        <location evidence="1">Endomembrane system</location>
    </subcellularLocation>
</comment>
<organism evidence="6 7">
    <name type="scientific">Paraglomus brasilianum</name>
    <dbReference type="NCBI Taxonomy" id="144538"/>
    <lineage>
        <taxon>Eukaryota</taxon>
        <taxon>Fungi</taxon>
        <taxon>Fungi incertae sedis</taxon>
        <taxon>Mucoromycota</taxon>
        <taxon>Glomeromycotina</taxon>
        <taxon>Glomeromycetes</taxon>
        <taxon>Paraglomerales</taxon>
        <taxon>Paraglomeraceae</taxon>
        <taxon>Paraglomus</taxon>
    </lineage>
</organism>
<keyword evidence="2" id="KW-0813">Transport</keyword>
<accession>A0A9N9DFM9</accession>
<dbReference type="AlphaFoldDB" id="A0A9N9DFM9"/>
<keyword evidence="4 5" id="KW-0472">Membrane</keyword>
<name>A0A9N9DFM9_9GLOM</name>
<keyword evidence="5" id="KW-1133">Transmembrane helix</keyword>